<keyword evidence="2" id="KW-0732">Signal</keyword>
<dbReference type="RefSeq" id="WP_111593133.1">
    <property type="nucleotide sequence ID" value="NZ_QLMA01000005.1"/>
</dbReference>
<keyword evidence="4" id="KW-1185">Reference proteome</keyword>
<comment type="caution">
    <text evidence="3">The sequence shown here is derived from an EMBL/GenBank/DDBJ whole genome shotgun (WGS) entry which is preliminary data.</text>
</comment>
<dbReference type="Proteomes" id="UP000249819">
    <property type="component" value="Unassembled WGS sequence"/>
</dbReference>
<feature type="signal peptide" evidence="2">
    <location>
        <begin position="1"/>
        <end position="27"/>
    </location>
</feature>
<feature type="chain" id="PRO_5016459658" description="Conjugal transfer protein TraI" evidence="2">
    <location>
        <begin position="28"/>
        <end position="228"/>
    </location>
</feature>
<feature type="coiled-coil region" evidence="1">
    <location>
        <begin position="34"/>
        <end position="78"/>
    </location>
</feature>
<dbReference type="AlphaFoldDB" id="A0A327VVT8"/>
<sequence>MKGVYKAMLCAVLCCGLVMLPTKKSHAIIWVVVKAAAKKVIKALDLQIQRLQNNTIVLQNAQKTLENALSKLKLQEIANWTEKQRQLYATYFDELWKVKNAISTYKKIKEVIQQQVALVDEYKKAYEVLRKDTHFTPDEIDYMYKVYSGILTESLKNVDQLLLVINSFATQMSDGKRLEIISDAAAGIEENMTALRQFTNHNIGISMQRAKGISEIEMVRRMYGLQAK</sequence>
<evidence type="ECO:0000256" key="2">
    <source>
        <dbReference type="SAM" id="SignalP"/>
    </source>
</evidence>
<dbReference type="OrthoDB" id="793529at2"/>
<gene>
    <name evidence="3" type="ORF">CLV59_105224</name>
</gene>
<name>A0A327VVT8_9BACT</name>
<evidence type="ECO:0000256" key="1">
    <source>
        <dbReference type="SAM" id="Coils"/>
    </source>
</evidence>
<evidence type="ECO:0008006" key="5">
    <source>
        <dbReference type="Google" id="ProtNLM"/>
    </source>
</evidence>
<protein>
    <recommendedName>
        <fullName evidence="5">Conjugal transfer protein TraI</fullName>
    </recommendedName>
</protein>
<accession>A0A327VVT8</accession>
<proteinExistence type="predicted"/>
<dbReference type="EMBL" id="QLMA01000005">
    <property type="protein sequence ID" value="RAJ80117.1"/>
    <property type="molecule type" value="Genomic_DNA"/>
</dbReference>
<evidence type="ECO:0000313" key="4">
    <source>
        <dbReference type="Proteomes" id="UP000249819"/>
    </source>
</evidence>
<keyword evidence="1" id="KW-0175">Coiled coil</keyword>
<organism evidence="3 4">
    <name type="scientific">Chitinophaga dinghuensis</name>
    <dbReference type="NCBI Taxonomy" id="1539050"/>
    <lineage>
        <taxon>Bacteria</taxon>
        <taxon>Pseudomonadati</taxon>
        <taxon>Bacteroidota</taxon>
        <taxon>Chitinophagia</taxon>
        <taxon>Chitinophagales</taxon>
        <taxon>Chitinophagaceae</taxon>
        <taxon>Chitinophaga</taxon>
    </lineage>
</organism>
<evidence type="ECO:0000313" key="3">
    <source>
        <dbReference type="EMBL" id="RAJ80117.1"/>
    </source>
</evidence>
<reference evidence="3 4" key="1">
    <citation type="submission" date="2018-06" db="EMBL/GenBank/DDBJ databases">
        <title>Genomic Encyclopedia of Archaeal and Bacterial Type Strains, Phase II (KMG-II): from individual species to whole genera.</title>
        <authorList>
            <person name="Goeker M."/>
        </authorList>
    </citation>
    <scope>NUCLEOTIDE SEQUENCE [LARGE SCALE GENOMIC DNA]</scope>
    <source>
        <strain evidence="3 4">DSM 29821</strain>
    </source>
</reference>